<dbReference type="RefSeq" id="WP_190203970.1">
    <property type="nucleotide sequence ID" value="NZ_BNBI01000004.1"/>
</dbReference>
<keyword evidence="3" id="KW-1185">Reference proteome</keyword>
<reference evidence="2" key="2">
    <citation type="submission" date="2020-09" db="EMBL/GenBank/DDBJ databases">
        <authorList>
            <person name="Sun Q."/>
            <person name="Ohkuma M."/>
        </authorList>
    </citation>
    <scope>NUCLEOTIDE SEQUENCE</scope>
    <source>
        <strain evidence="2">JCM 4477</strain>
    </source>
</reference>
<dbReference type="EMBL" id="BNBI01000004">
    <property type="protein sequence ID" value="GHE97225.1"/>
    <property type="molecule type" value="Genomic_DNA"/>
</dbReference>
<organism evidence="2 3">
    <name type="scientific">Streptomyces fumanus</name>
    <dbReference type="NCBI Taxonomy" id="67302"/>
    <lineage>
        <taxon>Bacteria</taxon>
        <taxon>Bacillati</taxon>
        <taxon>Actinomycetota</taxon>
        <taxon>Actinomycetes</taxon>
        <taxon>Kitasatosporales</taxon>
        <taxon>Streptomycetaceae</taxon>
        <taxon>Streptomyces</taxon>
    </lineage>
</organism>
<evidence type="ECO:0000313" key="3">
    <source>
        <dbReference type="Proteomes" id="UP000630718"/>
    </source>
</evidence>
<evidence type="ECO:0000256" key="1">
    <source>
        <dbReference type="SAM" id="SignalP"/>
    </source>
</evidence>
<sequence>MKSWRSRIAAVAVVGVAAVTIPLTAGSASASAAKACPWPTSGGWCNMGGSKSYEECQSEGQYDVTYNGWNEYLCIWDDNYQGWLEWLR</sequence>
<evidence type="ECO:0008006" key="4">
    <source>
        <dbReference type="Google" id="ProtNLM"/>
    </source>
</evidence>
<evidence type="ECO:0000313" key="2">
    <source>
        <dbReference type="EMBL" id="GHE97225.1"/>
    </source>
</evidence>
<dbReference type="AlphaFoldDB" id="A0A919E0G6"/>
<comment type="caution">
    <text evidence="2">The sequence shown here is derived from an EMBL/GenBank/DDBJ whole genome shotgun (WGS) entry which is preliminary data.</text>
</comment>
<dbReference type="Proteomes" id="UP000630718">
    <property type="component" value="Unassembled WGS sequence"/>
</dbReference>
<protein>
    <recommendedName>
        <fullName evidence="4">Secreted protein</fullName>
    </recommendedName>
</protein>
<keyword evidence="1" id="KW-0732">Signal</keyword>
<gene>
    <name evidence="2" type="ORF">GCM10018772_21770</name>
</gene>
<feature type="signal peptide" evidence="1">
    <location>
        <begin position="1"/>
        <end position="25"/>
    </location>
</feature>
<accession>A0A919E0G6</accession>
<feature type="chain" id="PRO_5038679198" description="Secreted protein" evidence="1">
    <location>
        <begin position="26"/>
        <end position="88"/>
    </location>
</feature>
<name>A0A919E0G6_9ACTN</name>
<proteinExistence type="predicted"/>
<reference evidence="2" key="1">
    <citation type="journal article" date="2014" name="Int. J. Syst. Evol. Microbiol.">
        <title>Complete genome sequence of Corynebacterium casei LMG S-19264T (=DSM 44701T), isolated from a smear-ripened cheese.</title>
        <authorList>
            <consortium name="US DOE Joint Genome Institute (JGI-PGF)"/>
            <person name="Walter F."/>
            <person name="Albersmeier A."/>
            <person name="Kalinowski J."/>
            <person name="Ruckert C."/>
        </authorList>
    </citation>
    <scope>NUCLEOTIDE SEQUENCE</scope>
    <source>
        <strain evidence="2">JCM 4477</strain>
    </source>
</reference>